<comment type="caution">
    <text evidence="2">The sequence shown here is derived from an EMBL/GenBank/DDBJ whole genome shotgun (WGS) entry which is preliminary data.</text>
</comment>
<reference evidence="2 3" key="1">
    <citation type="submission" date="2017-09" db="EMBL/GenBank/DDBJ databases">
        <title>Depth-based differentiation of microbial function through sediment-hosted aquifers and enrichment of novel symbionts in the deep terrestrial subsurface.</title>
        <authorList>
            <person name="Probst A.J."/>
            <person name="Ladd B."/>
            <person name="Jarett J.K."/>
            <person name="Geller-Mcgrath D.E."/>
            <person name="Sieber C.M."/>
            <person name="Emerson J.B."/>
            <person name="Anantharaman K."/>
            <person name="Thomas B.C."/>
            <person name="Malmstrom R."/>
            <person name="Stieglmeier M."/>
            <person name="Klingl A."/>
            <person name="Woyke T."/>
            <person name="Ryan C.M."/>
            <person name="Banfield J.F."/>
        </authorList>
    </citation>
    <scope>NUCLEOTIDE SEQUENCE [LARGE SCALE GENOMIC DNA]</scope>
    <source>
        <strain evidence="2">CG17_big_fil_post_rev_8_21_14_2_50_48_46</strain>
    </source>
</reference>
<gene>
    <name evidence="2" type="ORF">COW36_11695</name>
</gene>
<dbReference type="Pfam" id="PF01584">
    <property type="entry name" value="CheW"/>
    <property type="match status" value="1"/>
</dbReference>
<organism evidence="2 3">
    <name type="scientific">bacterium (Candidatus Blackallbacteria) CG17_big_fil_post_rev_8_21_14_2_50_48_46</name>
    <dbReference type="NCBI Taxonomy" id="2014261"/>
    <lineage>
        <taxon>Bacteria</taxon>
        <taxon>Candidatus Blackallbacteria</taxon>
    </lineage>
</organism>
<evidence type="ECO:0000259" key="1">
    <source>
        <dbReference type="PROSITE" id="PS50851"/>
    </source>
</evidence>
<evidence type="ECO:0000313" key="3">
    <source>
        <dbReference type="Proteomes" id="UP000231019"/>
    </source>
</evidence>
<dbReference type="InterPro" id="IPR036061">
    <property type="entry name" value="CheW-like_dom_sf"/>
</dbReference>
<dbReference type="Gene3D" id="2.40.50.180">
    <property type="entry name" value="CheA-289, Domain 4"/>
    <property type="match status" value="1"/>
</dbReference>
<dbReference type="PANTHER" id="PTHR22617">
    <property type="entry name" value="CHEMOTAXIS SENSOR HISTIDINE KINASE-RELATED"/>
    <property type="match status" value="1"/>
</dbReference>
<dbReference type="GO" id="GO:0005829">
    <property type="term" value="C:cytosol"/>
    <property type="evidence" value="ECO:0007669"/>
    <property type="project" value="TreeGrafter"/>
</dbReference>
<dbReference type="PROSITE" id="PS50851">
    <property type="entry name" value="CHEW"/>
    <property type="match status" value="1"/>
</dbReference>
<dbReference type="SUPFAM" id="SSF50341">
    <property type="entry name" value="CheW-like"/>
    <property type="match status" value="1"/>
</dbReference>
<sequence>MPAASAQELYIVVFRLGTEEYSIPVSHVQEIQRCHRLSLPRQMPDIPEYFEGIIDLRGQIIPILDLRKRFHLNPQEPGRESCYIIVETHHDMVGFLVDAVSEVLRVSADLFTPPPARLRTAVSARYMVGVGKLKNKDENARRERLVVLLDIDKILNEDETNPQTSQGEALAG</sequence>
<dbReference type="Proteomes" id="UP000231019">
    <property type="component" value="Unassembled WGS sequence"/>
</dbReference>
<dbReference type="SMART" id="SM00260">
    <property type="entry name" value="CheW"/>
    <property type="match status" value="1"/>
</dbReference>
<dbReference type="PANTHER" id="PTHR22617:SF23">
    <property type="entry name" value="CHEMOTAXIS PROTEIN CHEW"/>
    <property type="match status" value="1"/>
</dbReference>
<dbReference type="GO" id="GO:0007165">
    <property type="term" value="P:signal transduction"/>
    <property type="evidence" value="ECO:0007669"/>
    <property type="project" value="InterPro"/>
</dbReference>
<dbReference type="EMBL" id="PFFQ01000037">
    <property type="protein sequence ID" value="PIW16427.1"/>
    <property type="molecule type" value="Genomic_DNA"/>
</dbReference>
<dbReference type="InterPro" id="IPR039315">
    <property type="entry name" value="CheW"/>
</dbReference>
<accession>A0A2M7G3M1</accession>
<evidence type="ECO:0000313" key="2">
    <source>
        <dbReference type="EMBL" id="PIW16427.1"/>
    </source>
</evidence>
<dbReference type="AlphaFoldDB" id="A0A2M7G3M1"/>
<dbReference type="GO" id="GO:0006935">
    <property type="term" value="P:chemotaxis"/>
    <property type="evidence" value="ECO:0007669"/>
    <property type="project" value="InterPro"/>
</dbReference>
<proteinExistence type="predicted"/>
<feature type="domain" description="CheW-like" evidence="1">
    <location>
        <begin position="8"/>
        <end position="160"/>
    </location>
</feature>
<protein>
    <submittedName>
        <fullName evidence="2">Chemotaxis protein CheW</fullName>
    </submittedName>
</protein>
<dbReference type="Gene3D" id="2.30.30.40">
    <property type="entry name" value="SH3 Domains"/>
    <property type="match status" value="1"/>
</dbReference>
<dbReference type="InterPro" id="IPR002545">
    <property type="entry name" value="CheW-lke_dom"/>
</dbReference>
<name>A0A2M7G3M1_9BACT</name>